<keyword evidence="5" id="KW-1185">Reference proteome</keyword>
<keyword evidence="2" id="KW-1133">Transmembrane helix</keyword>
<feature type="compositionally biased region" description="Polar residues" evidence="1">
    <location>
        <begin position="38"/>
        <end position="52"/>
    </location>
</feature>
<sequence length="307" mass="32012">MRPFRPMLLLGAATAMLLAPAAATAQPGSPPSGSPSQRIDSGQAVTTDQKALTTGHVDIGPKMVDGKWTLMVHDDSTDPSVWRHLDRTVFRISDKAVLPVPDNPAYSFIGAPGKSVHVVPQVQNPDVVWVGWNTQDPEVMDTIDGGVTLTLTGVDGPGELFVYLQAGNFGAADVLWDSTKDTRQDIWVEVNTHTHANWVFTEPGVYLVRAEVKAELVDGRTVTDTQTLRFAIGDATSTDAALAAAAAAPPAPSAQAAAETPPAEGTGSGSPLLVAVIGAAALALAAGIVVVVMRGRSAKKRALGTEK</sequence>
<evidence type="ECO:0000313" key="5">
    <source>
        <dbReference type="Proteomes" id="UP000763557"/>
    </source>
</evidence>
<dbReference type="EMBL" id="JAAATY010000027">
    <property type="protein sequence ID" value="NRN69460.1"/>
    <property type="molecule type" value="Genomic_DNA"/>
</dbReference>
<evidence type="ECO:0000256" key="2">
    <source>
        <dbReference type="SAM" id="Phobius"/>
    </source>
</evidence>
<dbReference type="InterPro" id="IPR022435">
    <property type="entry name" value="Surface-anchored_actinobac"/>
</dbReference>
<accession>A0ABX2FDM0</accession>
<keyword evidence="2" id="KW-0812">Transmembrane</keyword>
<gene>
    <name evidence="4" type="ORF">GC106_67170</name>
</gene>
<protein>
    <submittedName>
        <fullName evidence="4">tRNA-dihydrouridine synthase</fullName>
    </submittedName>
</protein>
<evidence type="ECO:0000313" key="4">
    <source>
        <dbReference type="EMBL" id="NRN69460.1"/>
    </source>
</evidence>
<keyword evidence="3" id="KW-0732">Signal</keyword>
<organism evidence="4 5">
    <name type="scientific">Kibdelosporangium persicum</name>
    <dbReference type="NCBI Taxonomy" id="2698649"/>
    <lineage>
        <taxon>Bacteria</taxon>
        <taxon>Bacillati</taxon>
        <taxon>Actinomycetota</taxon>
        <taxon>Actinomycetes</taxon>
        <taxon>Pseudonocardiales</taxon>
        <taxon>Pseudonocardiaceae</taxon>
        <taxon>Kibdelosporangium</taxon>
    </lineage>
</organism>
<dbReference type="NCBIfam" id="NF038134">
    <property type="entry name" value="choice_anch_M"/>
    <property type="match status" value="1"/>
</dbReference>
<dbReference type="NCBIfam" id="TIGR03769">
    <property type="entry name" value="P_ac_wall_RPT"/>
    <property type="match status" value="1"/>
</dbReference>
<reference evidence="4 5" key="1">
    <citation type="submission" date="2020-01" db="EMBL/GenBank/DDBJ databases">
        <title>Kibdelosporangium persica a novel Actinomycetes from a hot desert in Iran.</title>
        <authorList>
            <person name="Safaei N."/>
            <person name="Zaburannyi N."/>
            <person name="Mueller R."/>
            <person name="Wink J."/>
        </authorList>
    </citation>
    <scope>NUCLEOTIDE SEQUENCE [LARGE SCALE GENOMIC DNA]</scope>
    <source>
        <strain evidence="4 5">4NS15</strain>
    </source>
</reference>
<comment type="caution">
    <text evidence="4">The sequence shown here is derived from an EMBL/GenBank/DDBJ whole genome shotgun (WGS) entry which is preliminary data.</text>
</comment>
<feature type="chain" id="PRO_5046089996" evidence="3">
    <location>
        <begin position="26"/>
        <end position="307"/>
    </location>
</feature>
<feature type="region of interest" description="Disordered" evidence="1">
    <location>
        <begin position="22"/>
        <end position="54"/>
    </location>
</feature>
<evidence type="ECO:0000256" key="3">
    <source>
        <dbReference type="SAM" id="SignalP"/>
    </source>
</evidence>
<feature type="signal peptide" evidence="3">
    <location>
        <begin position="1"/>
        <end position="25"/>
    </location>
</feature>
<proteinExistence type="predicted"/>
<dbReference type="Proteomes" id="UP000763557">
    <property type="component" value="Unassembled WGS sequence"/>
</dbReference>
<dbReference type="RefSeq" id="WP_217281385.1">
    <property type="nucleotide sequence ID" value="NZ_CBCSGW010000023.1"/>
</dbReference>
<evidence type="ECO:0000256" key="1">
    <source>
        <dbReference type="SAM" id="MobiDB-lite"/>
    </source>
</evidence>
<keyword evidence="2" id="KW-0472">Membrane</keyword>
<name>A0ABX2FDM0_9PSEU</name>
<feature type="transmembrane region" description="Helical" evidence="2">
    <location>
        <begin position="272"/>
        <end position="293"/>
    </location>
</feature>